<evidence type="ECO:0000313" key="11">
    <source>
        <dbReference type="EMBL" id="KAF0756423.1"/>
    </source>
</evidence>
<dbReference type="GO" id="GO:0045275">
    <property type="term" value="C:respiratory chain complex III"/>
    <property type="evidence" value="ECO:0007669"/>
    <property type="project" value="InterPro"/>
</dbReference>
<evidence type="ECO:0000313" key="12">
    <source>
        <dbReference type="Proteomes" id="UP000478052"/>
    </source>
</evidence>
<dbReference type="GO" id="GO:0006122">
    <property type="term" value="P:mitochondrial electron transport, ubiquinol to cytochrome c"/>
    <property type="evidence" value="ECO:0007669"/>
    <property type="project" value="InterPro"/>
</dbReference>
<keyword evidence="7" id="KW-0249">Electron transport</keyword>
<keyword evidence="5" id="KW-0812">Transmembrane</keyword>
<proteinExistence type="inferred from homology"/>
<accession>A0A6G0YIK8</accession>
<gene>
    <name evidence="11" type="ORF">FWK35_00014533</name>
</gene>
<organism evidence="11 12">
    <name type="scientific">Aphis craccivora</name>
    <name type="common">Cowpea aphid</name>
    <dbReference type="NCBI Taxonomy" id="307492"/>
    <lineage>
        <taxon>Eukaryota</taxon>
        <taxon>Metazoa</taxon>
        <taxon>Ecdysozoa</taxon>
        <taxon>Arthropoda</taxon>
        <taxon>Hexapoda</taxon>
        <taxon>Insecta</taxon>
        <taxon>Pterygota</taxon>
        <taxon>Neoptera</taxon>
        <taxon>Paraneoptera</taxon>
        <taxon>Hemiptera</taxon>
        <taxon>Sternorrhyncha</taxon>
        <taxon>Aphidomorpha</taxon>
        <taxon>Aphidoidea</taxon>
        <taxon>Aphididae</taxon>
        <taxon>Aphidini</taxon>
        <taxon>Aphis</taxon>
        <taxon>Aphis</taxon>
    </lineage>
</organism>
<evidence type="ECO:0000256" key="1">
    <source>
        <dbReference type="ARBA" id="ARBA00004434"/>
    </source>
</evidence>
<dbReference type="AlphaFoldDB" id="A0A6G0YIK8"/>
<dbReference type="EMBL" id="VUJU01003859">
    <property type="protein sequence ID" value="KAF0756423.1"/>
    <property type="molecule type" value="Genomic_DNA"/>
</dbReference>
<keyword evidence="3" id="KW-0813">Transport</keyword>
<keyword evidence="10" id="KW-0472">Membrane</keyword>
<evidence type="ECO:0000256" key="4">
    <source>
        <dbReference type="ARBA" id="ARBA00022660"/>
    </source>
</evidence>
<comment type="subcellular location">
    <subcellularLocation>
        <location evidence="1">Mitochondrion inner membrane</location>
        <topology evidence="1">Single-pass membrane protein</topology>
    </subcellularLocation>
</comment>
<evidence type="ECO:0000256" key="2">
    <source>
        <dbReference type="ARBA" id="ARBA00007856"/>
    </source>
</evidence>
<dbReference type="GO" id="GO:0005743">
    <property type="term" value="C:mitochondrial inner membrane"/>
    <property type="evidence" value="ECO:0007669"/>
    <property type="project" value="UniProtKB-SubCell"/>
</dbReference>
<dbReference type="Pfam" id="PF05365">
    <property type="entry name" value="UCR_UQCRX_QCR9"/>
    <property type="match status" value="1"/>
</dbReference>
<dbReference type="InterPro" id="IPR036656">
    <property type="entry name" value="QCR9_sf"/>
</dbReference>
<evidence type="ECO:0000256" key="6">
    <source>
        <dbReference type="ARBA" id="ARBA00022792"/>
    </source>
</evidence>
<protein>
    <submittedName>
        <fullName evidence="11">Cytochrome b-c1 complex subunit 9</fullName>
    </submittedName>
</protein>
<keyword evidence="9" id="KW-0496">Mitochondrion</keyword>
<evidence type="ECO:0000256" key="8">
    <source>
        <dbReference type="ARBA" id="ARBA00022989"/>
    </source>
</evidence>
<comment type="caution">
    <text evidence="11">The sequence shown here is derived from an EMBL/GenBank/DDBJ whole genome shotgun (WGS) entry which is preliminary data.</text>
</comment>
<name>A0A6G0YIK8_APHCR</name>
<dbReference type="Proteomes" id="UP000478052">
    <property type="component" value="Unassembled WGS sequence"/>
</dbReference>
<evidence type="ECO:0000256" key="7">
    <source>
        <dbReference type="ARBA" id="ARBA00022982"/>
    </source>
</evidence>
<keyword evidence="4" id="KW-0679">Respiratory chain</keyword>
<sequence length="102" mass="11725">QTITMSISKVFYQTILRRPSRFFVVIAVGSLFFERTLDIGIESLYDRINRGHVFEIILNLKINNGKTLPTNMSKQDDINIYDHSYVEQPISLNAAFTLLLVS</sequence>
<dbReference type="PANTHER" id="PTHR12980:SF0">
    <property type="entry name" value="CYTOCHROME B-C1 COMPLEX SUBUNIT 9"/>
    <property type="match status" value="1"/>
</dbReference>
<keyword evidence="6" id="KW-0999">Mitochondrion inner membrane</keyword>
<dbReference type="PANTHER" id="PTHR12980">
    <property type="entry name" value="UBIQUINOL-CYTOCHROME C REDUCTASE COMPLEX, SUBUNIT X"/>
    <property type="match status" value="1"/>
</dbReference>
<evidence type="ECO:0000256" key="10">
    <source>
        <dbReference type="ARBA" id="ARBA00023136"/>
    </source>
</evidence>
<keyword evidence="12" id="KW-1185">Reference proteome</keyword>
<comment type="similarity">
    <text evidence="2">Belongs to the UQCR10/QCR9 family.</text>
</comment>
<dbReference type="OrthoDB" id="44067at2759"/>
<dbReference type="InterPro" id="IPR008027">
    <property type="entry name" value="QCR9"/>
</dbReference>
<keyword evidence="8" id="KW-1133">Transmembrane helix</keyword>
<evidence type="ECO:0000256" key="9">
    <source>
        <dbReference type="ARBA" id="ARBA00023128"/>
    </source>
</evidence>
<reference evidence="11 12" key="1">
    <citation type="submission" date="2019-08" db="EMBL/GenBank/DDBJ databases">
        <title>Whole genome of Aphis craccivora.</title>
        <authorList>
            <person name="Voronova N.V."/>
            <person name="Shulinski R.S."/>
            <person name="Bandarenka Y.V."/>
            <person name="Zhorov D.G."/>
            <person name="Warner D."/>
        </authorList>
    </citation>
    <scope>NUCLEOTIDE SEQUENCE [LARGE SCALE GENOMIC DNA]</scope>
    <source>
        <strain evidence="11">180601</strain>
        <tissue evidence="11">Whole Body</tissue>
    </source>
</reference>
<feature type="non-terminal residue" evidence="11">
    <location>
        <position position="1"/>
    </location>
</feature>
<dbReference type="Gene3D" id="1.20.5.260">
    <property type="entry name" value="Cytochrome b-c1 complex subunit 9"/>
    <property type="match status" value="1"/>
</dbReference>
<evidence type="ECO:0000256" key="3">
    <source>
        <dbReference type="ARBA" id="ARBA00022448"/>
    </source>
</evidence>
<evidence type="ECO:0000256" key="5">
    <source>
        <dbReference type="ARBA" id="ARBA00022692"/>
    </source>
</evidence>
<dbReference type="SUPFAM" id="SSF81514">
    <property type="entry name" value="Subunit X (non-heme 7 kDa protein) of cytochrome bc1 complex (Ubiquinol-cytochrome c reductase)"/>
    <property type="match status" value="1"/>
</dbReference>